<reference evidence="3" key="1">
    <citation type="submission" date="2020-10" db="EMBL/GenBank/DDBJ databases">
        <authorList>
            <person name="Gilroy R."/>
        </authorList>
    </citation>
    <scope>NUCLEOTIDE SEQUENCE</scope>
    <source>
        <strain evidence="3">CHK123-3438</strain>
    </source>
</reference>
<dbReference type="GO" id="GO:0003677">
    <property type="term" value="F:DNA binding"/>
    <property type="evidence" value="ECO:0007669"/>
    <property type="project" value="InterPro"/>
</dbReference>
<dbReference type="EMBL" id="DVKS01000195">
    <property type="protein sequence ID" value="HIT42753.1"/>
    <property type="molecule type" value="Genomic_DNA"/>
</dbReference>
<proteinExistence type="predicted"/>
<dbReference type="InterPro" id="IPR001387">
    <property type="entry name" value="Cro/C1-type_HTH"/>
</dbReference>
<protein>
    <submittedName>
        <fullName evidence="3">Helix-turn-helix domain-containing protein</fullName>
    </submittedName>
</protein>
<comment type="caution">
    <text evidence="3">The sequence shown here is derived from an EMBL/GenBank/DDBJ whole genome shotgun (WGS) entry which is preliminary data.</text>
</comment>
<dbReference type="InterPro" id="IPR010982">
    <property type="entry name" value="Lambda_DNA-bd_dom_sf"/>
</dbReference>
<dbReference type="Pfam" id="PF13443">
    <property type="entry name" value="HTH_26"/>
    <property type="match status" value="1"/>
</dbReference>
<keyword evidence="1" id="KW-1133">Transmembrane helix</keyword>
<gene>
    <name evidence="3" type="ORF">IAB60_11780</name>
</gene>
<keyword evidence="1" id="KW-0472">Membrane</keyword>
<dbReference type="SUPFAM" id="SSF47413">
    <property type="entry name" value="lambda repressor-like DNA-binding domains"/>
    <property type="match status" value="1"/>
</dbReference>
<dbReference type="PROSITE" id="PS51257">
    <property type="entry name" value="PROKAR_LIPOPROTEIN"/>
    <property type="match status" value="1"/>
</dbReference>
<feature type="domain" description="HTH cro/C1-type" evidence="2">
    <location>
        <begin position="37"/>
        <end position="90"/>
    </location>
</feature>
<reference evidence="3" key="2">
    <citation type="journal article" date="2021" name="PeerJ">
        <title>Extensive microbial diversity within the chicken gut microbiome revealed by metagenomics and culture.</title>
        <authorList>
            <person name="Gilroy R."/>
            <person name="Ravi A."/>
            <person name="Getino M."/>
            <person name="Pursley I."/>
            <person name="Horton D.L."/>
            <person name="Alikhan N.F."/>
            <person name="Baker D."/>
            <person name="Gharbi K."/>
            <person name="Hall N."/>
            <person name="Watson M."/>
            <person name="Adriaenssens E.M."/>
            <person name="Foster-Nyarko E."/>
            <person name="Jarju S."/>
            <person name="Secka A."/>
            <person name="Antonio M."/>
            <person name="Oren A."/>
            <person name="Chaudhuri R.R."/>
            <person name="La Ragione R."/>
            <person name="Hildebrand F."/>
            <person name="Pallen M.J."/>
        </authorList>
    </citation>
    <scope>NUCLEOTIDE SEQUENCE</scope>
    <source>
        <strain evidence="3">CHK123-3438</strain>
    </source>
</reference>
<dbReference type="PROSITE" id="PS50943">
    <property type="entry name" value="HTH_CROC1"/>
    <property type="match status" value="1"/>
</dbReference>
<dbReference type="SMART" id="SM00530">
    <property type="entry name" value="HTH_XRE"/>
    <property type="match status" value="1"/>
</dbReference>
<dbReference type="AlphaFoldDB" id="A0A9D1GKF4"/>
<dbReference type="Gene3D" id="1.10.260.40">
    <property type="entry name" value="lambda repressor-like DNA-binding domains"/>
    <property type="match status" value="1"/>
</dbReference>
<name>A0A9D1GKF4_9FIRM</name>
<feature type="transmembrane region" description="Helical" evidence="1">
    <location>
        <begin position="6"/>
        <end position="27"/>
    </location>
</feature>
<evidence type="ECO:0000313" key="4">
    <source>
        <dbReference type="Proteomes" id="UP000886860"/>
    </source>
</evidence>
<evidence type="ECO:0000259" key="2">
    <source>
        <dbReference type="PROSITE" id="PS50943"/>
    </source>
</evidence>
<keyword evidence="1" id="KW-0812">Transmembrane</keyword>
<dbReference type="Proteomes" id="UP000886860">
    <property type="component" value="Unassembled WGS sequence"/>
</dbReference>
<sequence>MYRYFCINFVLTVTLVSFIIYSCIGGGDYLKADRRKLELAMARAKMNKSDLCRKASMPIPTVGKVIAGRSVLPATLGRVAEALGVDILEILEE</sequence>
<organism evidence="3 4">
    <name type="scientific">Candidatus Caccovicinus merdipullorum</name>
    <dbReference type="NCBI Taxonomy" id="2840724"/>
    <lineage>
        <taxon>Bacteria</taxon>
        <taxon>Bacillati</taxon>
        <taxon>Bacillota</taxon>
        <taxon>Clostridia</taxon>
        <taxon>Eubacteriales</taxon>
        <taxon>Candidatus Caccovicinus</taxon>
    </lineage>
</organism>
<evidence type="ECO:0000313" key="3">
    <source>
        <dbReference type="EMBL" id="HIT42753.1"/>
    </source>
</evidence>
<accession>A0A9D1GKF4</accession>
<evidence type="ECO:0000256" key="1">
    <source>
        <dbReference type="SAM" id="Phobius"/>
    </source>
</evidence>